<feature type="region of interest" description="Disordered" evidence="3">
    <location>
        <begin position="370"/>
        <end position="401"/>
    </location>
</feature>
<sequence>MKFSSTICLLTLLLFISVAPPLSSEASLLPFLDHGHQPDFFDPFKVLEQIPFGVDHPLKSSIDVLSQISPARVDWKETPEAHHIMIDIPGMKKEEVKIEVEEENKVLTVSGERKKEQEEKKGDHWHRVERSYGKFWRQFKLPDNADMGSVEAKLQNGVLTVTLGKLSEEKMKGPRTRVVDILGDDATTSTSSLGSGELNEEKVKKCDHKRSTSSDKLRRAEERSEKAETRARELEKQAAALGEGVLLEAKLLSRKEAALRQREASPKAVKQTKDRKDEQVASLRSEVESAKEEATATVEQFREAKSLHLMTQRMILTQEEMEEIVLKRCWLARYWNLAARHGVSADIAVTKYEHWSLLAPLSFEIAISPGQKAKEESRNQGDDDPEKKGRLTRDLNDLNGEGNIESMLSVEMGFRKLA</sequence>
<dbReference type="InterPro" id="IPR008978">
    <property type="entry name" value="HSP20-like_chaperone"/>
</dbReference>
<evidence type="ECO:0000256" key="4">
    <source>
        <dbReference type="SAM" id="SignalP"/>
    </source>
</evidence>
<protein>
    <submittedName>
        <fullName evidence="7">Uncharacterized protein</fullName>
    </submittedName>
</protein>
<organism evidence="7 8">
    <name type="scientific">Kingdonia uniflora</name>
    <dbReference type="NCBI Taxonomy" id="39325"/>
    <lineage>
        <taxon>Eukaryota</taxon>
        <taxon>Viridiplantae</taxon>
        <taxon>Streptophyta</taxon>
        <taxon>Embryophyta</taxon>
        <taxon>Tracheophyta</taxon>
        <taxon>Spermatophyta</taxon>
        <taxon>Magnoliopsida</taxon>
        <taxon>Ranunculales</taxon>
        <taxon>Circaeasteraceae</taxon>
        <taxon>Kingdonia</taxon>
    </lineage>
</organism>
<dbReference type="PANTHER" id="PTHR31762:SF4">
    <property type="entry name" value="COILED-COIL DOMAIN-CONTAINING PROTEIN SCD2"/>
    <property type="match status" value="1"/>
</dbReference>
<dbReference type="InterPro" id="IPR040321">
    <property type="entry name" value="SCD2-like"/>
</dbReference>
<evidence type="ECO:0000259" key="6">
    <source>
        <dbReference type="PROSITE" id="PS51203"/>
    </source>
</evidence>
<dbReference type="PROSITE" id="PS01031">
    <property type="entry name" value="SHSP"/>
    <property type="match status" value="1"/>
</dbReference>
<feature type="compositionally biased region" description="Low complexity" evidence="3">
    <location>
        <begin position="184"/>
        <end position="197"/>
    </location>
</feature>
<evidence type="ECO:0000256" key="2">
    <source>
        <dbReference type="RuleBase" id="RU003616"/>
    </source>
</evidence>
<dbReference type="EMBL" id="JACGCM010002460">
    <property type="protein sequence ID" value="KAF6139629.1"/>
    <property type="molecule type" value="Genomic_DNA"/>
</dbReference>
<evidence type="ECO:0000259" key="5">
    <source>
        <dbReference type="PROSITE" id="PS01031"/>
    </source>
</evidence>
<feature type="domain" description="SHSP" evidence="5">
    <location>
        <begin position="63"/>
        <end position="182"/>
    </location>
</feature>
<name>A0A7J7LAP3_9MAGN</name>
<accession>A0A7J7LAP3</accession>
<reference evidence="7 8" key="1">
    <citation type="journal article" date="2020" name="IScience">
        <title>Genome Sequencing of the Endangered Kingdonia uniflora (Circaeasteraceae, Ranunculales) Reveals Potential Mechanisms of Evolutionary Specialization.</title>
        <authorList>
            <person name="Sun Y."/>
            <person name="Deng T."/>
            <person name="Zhang A."/>
            <person name="Moore M.J."/>
            <person name="Landis J.B."/>
            <person name="Lin N."/>
            <person name="Zhang H."/>
            <person name="Zhang X."/>
            <person name="Huang J."/>
            <person name="Zhang X."/>
            <person name="Sun H."/>
            <person name="Wang H."/>
        </authorList>
    </citation>
    <scope>NUCLEOTIDE SEQUENCE [LARGE SCALE GENOMIC DNA]</scope>
    <source>
        <strain evidence="7">TB1705</strain>
        <tissue evidence="7">Leaf</tissue>
    </source>
</reference>
<comment type="similarity">
    <text evidence="1 2">Belongs to the small heat shock protein (HSP20) family.</text>
</comment>
<dbReference type="InterPro" id="IPR002068">
    <property type="entry name" value="A-crystallin/Hsp20_dom"/>
</dbReference>
<dbReference type="AlphaFoldDB" id="A0A7J7LAP3"/>
<feature type="region of interest" description="Disordered" evidence="3">
    <location>
        <begin position="260"/>
        <end position="294"/>
    </location>
</feature>
<gene>
    <name evidence="7" type="ORF">GIB67_033633</name>
</gene>
<dbReference type="InterPro" id="IPR007052">
    <property type="entry name" value="CS_dom"/>
</dbReference>
<dbReference type="PROSITE" id="PS51203">
    <property type="entry name" value="CS"/>
    <property type="match status" value="1"/>
</dbReference>
<keyword evidence="4" id="KW-0732">Signal</keyword>
<feature type="signal peptide" evidence="4">
    <location>
        <begin position="1"/>
        <end position="24"/>
    </location>
</feature>
<feature type="domain" description="CS" evidence="6">
    <location>
        <begin position="68"/>
        <end position="177"/>
    </location>
</feature>
<evidence type="ECO:0000256" key="3">
    <source>
        <dbReference type="SAM" id="MobiDB-lite"/>
    </source>
</evidence>
<evidence type="ECO:0000256" key="1">
    <source>
        <dbReference type="PROSITE-ProRule" id="PRU00285"/>
    </source>
</evidence>
<dbReference type="Pfam" id="PF00011">
    <property type="entry name" value="HSP20"/>
    <property type="match status" value="1"/>
</dbReference>
<feature type="region of interest" description="Disordered" evidence="3">
    <location>
        <begin position="182"/>
        <end position="231"/>
    </location>
</feature>
<proteinExistence type="inferred from homology"/>
<evidence type="ECO:0000313" key="8">
    <source>
        <dbReference type="Proteomes" id="UP000541444"/>
    </source>
</evidence>
<keyword evidence="8" id="KW-1185">Reference proteome</keyword>
<dbReference type="Proteomes" id="UP000541444">
    <property type="component" value="Unassembled WGS sequence"/>
</dbReference>
<dbReference type="OrthoDB" id="1431247at2759"/>
<evidence type="ECO:0000313" key="7">
    <source>
        <dbReference type="EMBL" id="KAF6139629.1"/>
    </source>
</evidence>
<dbReference type="PANTHER" id="PTHR31762">
    <property type="entry name" value="FAS-BINDING FACTOR-LIKE PROTEIN"/>
    <property type="match status" value="1"/>
</dbReference>
<dbReference type="GO" id="GO:0000911">
    <property type="term" value="P:cytokinesis by cell plate formation"/>
    <property type="evidence" value="ECO:0007669"/>
    <property type="project" value="InterPro"/>
</dbReference>
<dbReference type="SUPFAM" id="SSF49764">
    <property type="entry name" value="HSP20-like chaperones"/>
    <property type="match status" value="1"/>
</dbReference>
<comment type="caution">
    <text evidence="7">The sequence shown here is derived from an EMBL/GenBank/DDBJ whole genome shotgun (WGS) entry which is preliminary data.</text>
</comment>
<feature type="compositionally biased region" description="Basic and acidic residues" evidence="3">
    <location>
        <begin position="199"/>
        <end position="231"/>
    </location>
</feature>
<dbReference type="Gene3D" id="2.60.40.790">
    <property type="match status" value="1"/>
</dbReference>
<feature type="compositionally biased region" description="Basic and acidic residues" evidence="3">
    <location>
        <begin position="372"/>
        <end position="396"/>
    </location>
</feature>
<feature type="chain" id="PRO_5029821799" evidence="4">
    <location>
        <begin position="25"/>
        <end position="418"/>
    </location>
</feature>